<name>A0ABV2SLU8_9GAMM</name>
<dbReference type="Gene3D" id="3.90.700.10">
    <property type="entry name" value="Succinate dehydrogenase/fumarate reductase flavoprotein, catalytic domain"/>
    <property type="match status" value="1"/>
</dbReference>
<dbReference type="Proteomes" id="UP001549366">
    <property type="component" value="Unassembled WGS sequence"/>
</dbReference>
<dbReference type="Gene3D" id="3.50.50.60">
    <property type="entry name" value="FAD/NAD(P)-binding domain"/>
    <property type="match status" value="2"/>
</dbReference>
<protein>
    <submittedName>
        <fullName evidence="6">3-oxo-5alpha-steroid 4-dehydrogenase</fullName>
        <ecNumber evidence="6">1.3.99.5</ecNumber>
    </submittedName>
</protein>
<evidence type="ECO:0000256" key="3">
    <source>
        <dbReference type="ARBA" id="ARBA00022827"/>
    </source>
</evidence>
<dbReference type="SUPFAM" id="SSF51905">
    <property type="entry name" value="FAD/NAD(P)-binding domain"/>
    <property type="match status" value="1"/>
</dbReference>
<dbReference type="PRINTS" id="PR00411">
    <property type="entry name" value="PNDRDTASEI"/>
</dbReference>
<comment type="cofactor">
    <cofactor evidence="1">
        <name>FAD</name>
        <dbReference type="ChEBI" id="CHEBI:57692"/>
    </cofactor>
</comment>
<dbReference type="SUPFAM" id="SSF56425">
    <property type="entry name" value="Succinate dehydrogenase/fumarate reductase flavoprotein, catalytic domain"/>
    <property type="match status" value="1"/>
</dbReference>
<dbReference type="PANTHER" id="PTHR43400:SF10">
    <property type="entry name" value="3-OXOSTEROID 1-DEHYDROGENASE"/>
    <property type="match status" value="1"/>
</dbReference>
<feature type="domain" description="FAD-dependent oxidoreductase 2 FAD-binding" evidence="5">
    <location>
        <begin position="28"/>
        <end position="519"/>
    </location>
</feature>
<keyword evidence="7" id="KW-1185">Reference proteome</keyword>
<dbReference type="Pfam" id="PF00890">
    <property type="entry name" value="FAD_binding_2"/>
    <property type="match status" value="1"/>
</dbReference>
<dbReference type="EC" id="1.3.99.5" evidence="6"/>
<dbReference type="InterPro" id="IPR027477">
    <property type="entry name" value="Succ_DH/fumarate_Rdtase_cat_sf"/>
</dbReference>
<sequence>MTRQQMTEVPQALSIECADQYDWDDEQDVVVVGFGGAGVAAALESVQQGATVLAVDRFFGGGATAGSGGVVYAGGGTPIQKSEGVEDTPEQMFEYLKMEVGDAVREETLRRFCDQSVTNLQWLQHHNVEFAGNIPPVKTSYPTDQYYLYYSGNEAVSSYAEQVKPAPRGHRVKGRGLSGEVLFAALRKSALSRGVKLQVQTEAIRLITDQNGQVVGLEVRQIPAGSSAARRHKLLYRLAERSHNAARKFAFRLRDKLAVLERAEGVVKRIRARKGVILSAGGFVMNQTMMDQYGEKYVGALQLGTSGCTGSGIRLGQGAGGAIDRMDKISAWCFINPPLAFAHGIAVNLKGERFCSEDVYGAKLGYELVEKQNNKASLIFNGELRKQALSQSVPGKLPFFQYMPALMAIFVAAKKANTLAELADYTGAPLETLVKTLHQYSKHARTNTRDQLGKAESFMANLDEGPWYVLDLDITNEKFPCPMITLGGLQINEETGEVINEDGREIKGLYSAGRNAVGVASNLYVSGLSIADCIFSGRRAGRHVVKVDAADDTNAEAEPAEQDEVAEVV</sequence>
<keyword evidence="3" id="KW-0274">FAD</keyword>
<evidence type="ECO:0000259" key="5">
    <source>
        <dbReference type="Pfam" id="PF00890"/>
    </source>
</evidence>
<evidence type="ECO:0000313" key="6">
    <source>
        <dbReference type="EMBL" id="MET4758314.1"/>
    </source>
</evidence>
<comment type="caution">
    <text evidence="6">The sequence shown here is derived from an EMBL/GenBank/DDBJ whole genome shotgun (WGS) entry which is preliminary data.</text>
</comment>
<gene>
    <name evidence="6" type="ORF">V5J35_003506</name>
</gene>
<dbReference type="InterPro" id="IPR003953">
    <property type="entry name" value="FAD-dep_OxRdtase_2_FAD-bd"/>
</dbReference>
<evidence type="ECO:0000256" key="4">
    <source>
        <dbReference type="ARBA" id="ARBA00023002"/>
    </source>
</evidence>
<dbReference type="PANTHER" id="PTHR43400">
    <property type="entry name" value="FUMARATE REDUCTASE"/>
    <property type="match status" value="1"/>
</dbReference>
<dbReference type="EMBL" id="JBEWTB010000002">
    <property type="protein sequence ID" value="MET4758314.1"/>
    <property type="molecule type" value="Genomic_DNA"/>
</dbReference>
<evidence type="ECO:0000313" key="7">
    <source>
        <dbReference type="Proteomes" id="UP001549366"/>
    </source>
</evidence>
<proteinExistence type="predicted"/>
<dbReference type="InterPro" id="IPR050315">
    <property type="entry name" value="FAD-oxidoreductase_2"/>
</dbReference>
<keyword evidence="2" id="KW-0285">Flavoprotein</keyword>
<evidence type="ECO:0000256" key="1">
    <source>
        <dbReference type="ARBA" id="ARBA00001974"/>
    </source>
</evidence>
<dbReference type="NCBIfam" id="NF005511">
    <property type="entry name" value="PRK07121.1-4"/>
    <property type="match status" value="1"/>
</dbReference>
<accession>A0ABV2SLU8</accession>
<dbReference type="InterPro" id="IPR036188">
    <property type="entry name" value="FAD/NAD-bd_sf"/>
</dbReference>
<keyword evidence="4 6" id="KW-0560">Oxidoreductase</keyword>
<reference evidence="6 7" key="1">
    <citation type="submission" date="2024-06" db="EMBL/GenBank/DDBJ databases">
        <title>Genomic Encyclopedia of Type Strains, Phase V (KMG-V): Genome sequencing to study the core and pangenomes of soil and plant-associated prokaryotes.</title>
        <authorList>
            <person name="Whitman W."/>
        </authorList>
    </citation>
    <scope>NUCLEOTIDE SEQUENCE [LARGE SCALE GENOMIC DNA]</scope>
    <source>
        <strain evidence="6 7">NE40</strain>
    </source>
</reference>
<dbReference type="RefSeq" id="WP_354008407.1">
    <property type="nucleotide sequence ID" value="NZ_JBEWTA010000001.1"/>
</dbReference>
<evidence type="ECO:0000256" key="2">
    <source>
        <dbReference type="ARBA" id="ARBA00022630"/>
    </source>
</evidence>
<dbReference type="GO" id="GO:0003865">
    <property type="term" value="F:3-oxo-5-alpha-steroid 4-dehydrogenase activity"/>
    <property type="evidence" value="ECO:0007669"/>
    <property type="project" value="UniProtKB-EC"/>
</dbReference>
<organism evidence="6 7">
    <name type="scientific">Endozoicomonas lisbonensis</name>
    <dbReference type="NCBI Taxonomy" id="3120522"/>
    <lineage>
        <taxon>Bacteria</taxon>
        <taxon>Pseudomonadati</taxon>
        <taxon>Pseudomonadota</taxon>
        <taxon>Gammaproteobacteria</taxon>
        <taxon>Oceanospirillales</taxon>
        <taxon>Endozoicomonadaceae</taxon>
        <taxon>Endozoicomonas</taxon>
    </lineage>
</organism>